<evidence type="ECO:0000256" key="2">
    <source>
        <dbReference type="ARBA" id="ARBA00023004"/>
    </source>
</evidence>
<name>A0A0D1BXD1_CLOBO</name>
<dbReference type="SUPFAM" id="SSF51430">
    <property type="entry name" value="NAD(P)-linked oxidoreductase"/>
    <property type="match status" value="1"/>
</dbReference>
<dbReference type="InterPro" id="IPR009051">
    <property type="entry name" value="Helical_ferredxn"/>
</dbReference>
<organism evidence="5 6">
    <name type="scientific">Clostridium botulinum B2 450</name>
    <dbReference type="NCBI Taxonomy" id="1379739"/>
    <lineage>
        <taxon>Bacteria</taxon>
        <taxon>Bacillati</taxon>
        <taxon>Bacillota</taxon>
        <taxon>Clostridia</taxon>
        <taxon>Eubacteriales</taxon>
        <taxon>Clostridiaceae</taxon>
        <taxon>Clostridium</taxon>
    </lineage>
</organism>
<dbReference type="InterPro" id="IPR053135">
    <property type="entry name" value="AKR2_Oxidoreductase"/>
</dbReference>
<dbReference type="GO" id="GO:0051536">
    <property type="term" value="F:iron-sulfur cluster binding"/>
    <property type="evidence" value="ECO:0007669"/>
    <property type="project" value="UniProtKB-KW"/>
</dbReference>
<reference evidence="5 6" key="1">
    <citation type="submission" date="2014-06" db="EMBL/GenBank/DDBJ databases">
        <title>Genome characterization of distinct group I Clostridium botulinum lineages.</title>
        <authorList>
            <person name="Giordani F."/>
            <person name="Anselmo A."/>
            <person name="Fillo S."/>
            <person name="Palozzi A.M."/>
            <person name="Fortunato A."/>
            <person name="Gentile B."/>
            <person name="Ciammaruconi A."/>
            <person name="Anniballi F."/>
            <person name="De Medici D."/>
            <person name="Lista F."/>
        </authorList>
    </citation>
    <scope>NUCLEOTIDE SEQUENCE [LARGE SCALE GENOMIC DNA]</scope>
    <source>
        <strain evidence="5 6">B2 450</strain>
    </source>
</reference>
<proteinExistence type="predicted"/>
<dbReference type="InterPro" id="IPR017900">
    <property type="entry name" value="4Fe4S_Fe_S_CS"/>
</dbReference>
<evidence type="ECO:0000256" key="1">
    <source>
        <dbReference type="ARBA" id="ARBA00022723"/>
    </source>
</evidence>
<dbReference type="AlphaFoldDB" id="A0A0D1BXD1"/>
<dbReference type="InterPro" id="IPR017896">
    <property type="entry name" value="4Fe4S_Fe-S-bd"/>
</dbReference>
<sequence length="378" mass="44150">MLYRKFGKTDEEVSILGFGCMRLPVIDDDPAKIDEKKAIRQIRYAIDKGVNYIDTAYPYHEGASEFLVGKALKDGYRERIKLATKLPSWLIKSREDMDKYLNEQLEKLQTDHIDFYLLHALNKEDWENLKKHNVFEFLDKAIEDGRIKYAGFSFHDELSLFKEIVDAYDWSFCQIQYNFIDENYQAGTKGLKYASQKGLAVVIMEPLRGGNLARVVPDDVKKLWNKARIKRSPAQWGFRFLWNYPEITVVLSGMEKMAHIEENIKESNNGYANSLTEKELELIDKVKEIYISRIKVDCTNCRYCMPCPFGVNIPKNFKYLNMASIYSDVKKQKKKYVSYLNKNEKSSNCRKCGKCEEACPQNIKIRNMLEEVVKTFEP</sequence>
<evidence type="ECO:0000313" key="6">
    <source>
        <dbReference type="Proteomes" id="UP000032250"/>
    </source>
</evidence>
<keyword evidence="3" id="KW-0411">Iron-sulfur</keyword>
<dbReference type="CDD" id="cd19096">
    <property type="entry name" value="AKR_Fe-S_oxidoreductase"/>
    <property type="match status" value="1"/>
</dbReference>
<dbReference type="GO" id="GO:0046872">
    <property type="term" value="F:metal ion binding"/>
    <property type="evidence" value="ECO:0007669"/>
    <property type="project" value="UniProtKB-KW"/>
</dbReference>
<dbReference type="OrthoDB" id="9773828at2"/>
<feature type="domain" description="4Fe-4S ferredoxin-type" evidence="4">
    <location>
        <begin position="338"/>
        <end position="368"/>
    </location>
</feature>
<dbReference type="RefSeq" id="WP_043031850.1">
    <property type="nucleotide sequence ID" value="NZ_JXSU01000007.1"/>
</dbReference>
<dbReference type="InterPro" id="IPR023210">
    <property type="entry name" value="NADP_OxRdtase_dom"/>
</dbReference>
<dbReference type="PANTHER" id="PTHR43312:SF2">
    <property type="entry name" value="OXIDOREDUCTASE"/>
    <property type="match status" value="1"/>
</dbReference>
<dbReference type="Gene3D" id="1.10.1060.10">
    <property type="entry name" value="Alpha-helical ferredoxin"/>
    <property type="match status" value="1"/>
</dbReference>
<keyword evidence="1" id="KW-0479">Metal-binding</keyword>
<keyword evidence="2" id="KW-0408">Iron</keyword>
<dbReference type="Pfam" id="PF00248">
    <property type="entry name" value="Aldo_ket_red"/>
    <property type="match status" value="1"/>
</dbReference>
<dbReference type="Proteomes" id="UP000032250">
    <property type="component" value="Unassembled WGS sequence"/>
</dbReference>
<dbReference type="HOGENOM" id="CLU_023205_3_2_9"/>
<dbReference type="EMBL" id="JXSU01000007">
    <property type="protein sequence ID" value="KIS23516.1"/>
    <property type="molecule type" value="Genomic_DNA"/>
</dbReference>
<gene>
    <name evidence="5" type="ORF">N495_07880</name>
</gene>
<evidence type="ECO:0000256" key="3">
    <source>
        <dbReference type="ARBA" id="ARBA00023014"/>
    </source>
</evidence>
<dbReference type="Gene3D" id="3.20.20.100">
    <property type="entry name" value="NADP-dependent oxidoreductase domain"/>
    <property type="match status" value="1"/>
</dbReference>
<dbReference type="PATRIC" id="fig|1379739.3.peg.1921"/>
<protein>
    <submittedName>
        <fullName evidence="5">Aldo/keto reductase</fullName>
    </submittedName>
</protein>
<dbReference type="PROSITE" id="PS51379">
    <property type="entry name" value="4FE4S_FER_2"/>
    <property type="match status" value="1"/>
</dbReference>
<dbReference type="PROSITE" id="PS00198">
    <property type="entry name" value="4FE4S_FER_1"/>
    <property type="match status" value="1"/>
</dbReference>
<dbReference type="Pfam" id="PF13187">
    <property type="entry name" value="Fer4_9"/>
    <property type="match status" value="1"/>
</dbReference>
<comment type="caution">
    <text evidence="5">The sequence shown here is derived from an EMBL/GenBank/DDBJ whole genome shotgun (WGS) entry which is preliminary data.</text>
</comment>
<evidence type="ECO:0000313" key="5">
    <source>
        <dbReference type="EMBL" id="KIS23516.1"/>
    </source>
</evidence>
<evidence type="ECO:0000259" key="4">
    <source>
        <dbReference type="PROSITE" id="PS51379"/>
    </source>
</evidence>
<dbReference type="InterPro" id="IPR036812">
    <property type="entry name" value="NAD(P)_OxRdtase_dom_sf"/>
</dbReference>
<dbReference type="SUPFAM" id="SSF46548">
    <property type="entry name" value="alpha-helical ferredoxin"/>
    <property type="match status" value="1"/>
</dbReference>
<accession>A0A0D1BXD1</accession>
<dbReference type="PANTHER" id="PTHR43312">
    <property type="entry name" value="D-THREO-ALDOSE 1-DEHYDROGENASE"/>
    <property type="match status" value="1"/>
</dbReference>